<name>A0A1B2DMQ3_9BACL</name>
<evidence type="ECO:0008006" key="2">
    <source>
        <dbReference type="Google" id="ProtNLM"/>
    </source>
</evidence>
<accession>A0A1B2DMQ3</accession>
<sequence length="325" mass="37481">METLNRSVWNGLPSQEKEIVLKMLLEKLPEGFEYKGLETFERYGSRMETGVYDYKGYKFVYVPGDKATLGWDCWEQGLDAATAEDFQATLDEFGVEDRDAFIRDQMSPVREAEMGALLVECETHSLGWYEVELDDEDLAEDEDFQEELKKFKLSTYSEYERHQNFRFVRDGEDIIAYLFNDELDADIVAEQIEQSGFSLPTEDEWEYLYGGGCRTLYPWGDSFDYGMKLRHFEELAEGESRPYDLELPNAFGICFSGDPYQYEMTMKDAEFFPKGGDGGSLVCGGTGPVVGYLPAAAVYYRDPNVFELDFEDIVGNLRFRRIIRL</sequence>
<organism evidence="1">
    <name type="scientific">Paenibacillus sp. BIHB 4019</name>
    <dbReference type="NCBI Taxonomy" id="1870819"/>
    <lineage>
        <taxon>Bacteria</taxon>
        <taxon>Bacillati</taxon>
        <taxon>Bacillota</taxon>
        <taxon>Bacilli</taxon>
        <taxon>Bacillales</taxon>
        <taxon>Paenibacillaceae</taxon>
        <taxon>Paenibacillus</taxon>
    </lineage>
</organism>
<dbReference type="RefSeq" id="WP_099520035.1">
    <property type="nucleotide sequence ID" value="NZ_CP016808.1"/>
</dbReference>
<dbReference type="SUPFAM" id="SSF56436">
    <property type="entry name" value="C-type lectin-like"/>
    <property type="match status" value="1"/>
</dbReference>
<gene>
    <name evidence="1" type="ORF">BBD42_22730</name>
</gene>
<dbReference type="InterPro" id="IPR016187">
    <property type="entry name" value="CTDL_fold"/>
</dbReference>
<reference evidence="1" key="1">
    <citation type="submission" date="2016-08" db="EMBL/GenBank/DDBJ databases">
        <title>Complete Genome Seqeunce of Paenibacillus sp. BIHB 4019 from tea rhizoplane.</title>
        <authorList>
            <person name="Thakur R."/>
            <person name="Swarnkar M.K."/>
            <person name="Gulati A."/>
        </authorList>
    </citation>
    <scope>NUCLEOTIDE SEQUENCE [LARGE SCALE GENOMIC DNA]</scope>
    <source>
        <strain evidence="1">BIHB4019</strain>
    </source>
</reference>
<dbReference type="InterPro" id="IPR042095">
    <property type="entry name" value="SUMF_sf"/>
</dbReference>
<dbReference type="EMBL" id="CP016808">
    <property type="protein sequence ID" value="ANY68986.1"/>
    <property type="molecule type" value="Genomic_DNA"/>
</dbReference>
<dbReference type="Gene3D" id="3.90.1580.10">
    <property type="entry name" value="paralog of FGE (formylglycine-generating enzyme)"/>
    <property type="match status" value="1"/>
</dbReference>
<protein>
    <recommendedName>
        <fullName evidence="2">Sulfatase-modifying factor enzyme domain-containing protein</fullName>
    </recommendedName>
</protein>
<evidence type="ECO:0000313" key="1">
    <source>
        <dbReference type="EMBL" id="ANY68986.1"/>
    </source>
</evidence>
<proteinExistence type="predicted"/>
<dbReference type="AlphaFoldDB" id="A0A1B2DMQ3"/>